<dbReference type="Proteomes" id="UP001501138">
    <property type="component" value="Unassembled WGS sequence"/>
</dbReference>
<dbReference type="PANTHER" id="PTHR12126">
    <property type="entry name" value="NADH-UBIQUINONE OXIDOREDUCTASE 39 KDA SUBUNIT-RELATED"/>
    <property type="match status" value="1"/>
</dbReference>
<reference evidence="2 3" key="1">
    <citation type="journal article" date="2019" name="Int. J. Syst. Evol. Microbiol.">
        <title>The Global Catalogue of Microorganisms (GCM) 10K type strain sequencing project: providing services to taxonomists for standard genome sequencing and annotation.</title>
        <authorList>
            <consortium name="The Broad Institute Genomics Platform"/>
            <consortium name="The Broad Institute Genome Sequencing Center for Infectious Disease"/>
            <person name="Wu L."/>
            <person name="Ma J."/>
        </authorList>
    </citation>
    <scope>NUCLEOTIDE SEQUENCE [LARGE SCALE GENOMIC DNA]</scope>
    <source>
        <strain evidence="2 3">JCM 15589</strain>
    </source>
</reference>
<evidence type="ECO:0000313" key="2">
    <source>
        <dbReference type="EMBL" id="GAA1719395.1"/>
    </source>
</evidence>
<dbReference type="SUPFAM" id="SSF51735">
    <property type="entry name" value="NAD(P)-binding Rossmann-fold domains"/>
    <property type="match status" value="1"/>
</dbReference>
<keyword evidence="3" id="KW-1185">Reference proteome</keyword>
<protein>
    <submittedName>
        <fullName evidence="2">NAD(P)H-binding protein</fullName>
    </submittedName>
</protein>
<dbReference type="InterPro" id="IPR016040">
    <property type="entry name" value="NAD(P)-bd_dom"/>
</dbReference>
<dbReference type="PANTHER" id="PTHR12126:SF11">
    <property type="entry name" value="NADH DEHYDROGENASE [UBIQUINONE] 1 ALPHA SUBCOMPLEX SUBUNIT 9, MITOCHONDRIAL"/>
    <property type="match status" value="1"/>
</dbReference>
<dbReference type="RefSeq" id="WP_344247010.1">
    <property type="nucleotide sequence ID" value="NZ_BAAAPM010000003.1"/>
</dbReference>
<feature type="domain" description="NAD(P)-binding" evidence="1">
    <location>
        <begin position="8"/>
        <end position="146"/>
    </location>
</feature>
<dbReference type="EMBL" id="BAAAPM010000003">
    <property type="protein sequence ID" value="GAA1719395.1"/>
    <property type="molecule type" value="Genomic_DNA"/>
</dbReference>
<gene>
    <name evidence="2" type="ORF">GCM10009809_14010</name>
</gene>
<comment type="caution">
    <text evidence="2">The sequence shown here is derived from an EMBL/GenBank/DDBJ whole genome shotgun (WGS) entry which is preliminary data.</text>
</comment>
<dbReference type="InterPro" id="IPR051207">
    <property type="entry name" value="ComplexI_NDUFA9_subunit"/>
</dbReference>
<sequence length="277" mass="29207">MTTITVVGGTGQAGRAVVREAMARGHDLRVVSRLRPDDLDGAAHHAVDLLGDDEGRVAAALSTAFEGVGAVVDTSNGMLPGAQEVFTTGARRVAQAAGRAGAGRVVVLSIAGVDRSEYGYYRAHAEQERVYATGPVPATVVRATQFHEFLSLYFGPDSRLGAWSRLGLLPYPRGCRFQTVDLRDVARALVDAAEGIDPLGVAPRPGPSGARTVTVGGPEVRGARDMARAWRRAHGSRRFLVGVPLPGALGEFFRAGRNLVPDGAVGTVTYDQWLAGR</sequence>
<dbReference type="InterPro" id="IPR036291">
    <property type="entry name" value="NAD(P)-bd_dom_sf"/>
</dbReference>
<name>A0ABN2J7A7_9MICO</name>
<proteinExistence type="predicted"/>
<evidence type="ECO:0000259" key="1">
    <source>
        <dbReference type="Pfam" id="PF13460"/>
    </source>
</evidence>
<organism evidence="2 3">
    <name type="scientific">Isoptericola hypogeus</name>
    <dbReference type="NCBI Taxonomy" id="300179"/>
    <lineage>
        <taxon>Bacteria</taxon>
        <taxon>Bacillati</taxon>
        <taxon>Actinomycetota</taxon>
        <taxon>Actinomycetes</taxon>
        <taxon>Micrococcales</taxon>
        <taxon>Promicromonosporaceae</taxon>
        <taxon>Isoptericola</taxon>
    </lineage>
</organism>
<dbReference type="Pfam" id="PF13460">
    <property type="entry name" value="NAD_binding_10"/>
    <property type="match status" value="1"/>
</dbReference>
<accession>A0ABN2J7A7</accession>
<evidence type="ECO:0000313" key="3">
    <source>
        <dbReference type="Proteomes" id="UP001501138"/>
    </source>
</evidence>
<dbReference type="Gene3D" id="3.40.50.720">
    <property type="entry name" value="NAD(P)-binding Rossmann-like Domain"/>
    <property type="match status" value="1"/>
</dbReference>